<evidence type="ECO:0000313" key="2">
    <source>
        <dbReference type="EMBL" id="KAK7274638.1"/>
    </source>
</evidence>
<dbReference type="EMBL" id="JAYWIO010000003">
    <property type="protein sequence ID" value="KAK7274638.1"/>
    <property type="molecule type" value="Genomic_DNA"/>
</dbReference>
<dbReference type="Proteomes" id="UP001372338">
    <property type="component" value="Unassembled WGS sequence"/>
</dbReference>
<dbReference type="InterPro" id="IPR026960">
    <property type="entry name" value="RVT-Znf"/>
</dbReference>
<proteinExistence type="predicted"/>
<dbReference type="PANTHER" id="PTHR36617:SF15">
    <property type="entry name" value="REVERSE TRANSCRIPTASE ZINC-BINDING DOMAIN-CONTAINING PROTEIN"/>
    <property type="match status" value="1"/>
</dbReference>
<evidence type="ECO:0000259" key="1">
    <source>
        <dbReference type="Pfam" id="PF13966"/>
    </source>
</evidence>
<dbReference type="AlphaFoldDB" id="A0AAN9FMD7"/>
<accession>A0AAN9FMD7</accession>
<reference evidence="2 3" key="1">
    <citation type="submission" date="2024-01" db="EMBL/GenBank/DDBJ databases">
        <title>The genomes of 5 underutilized Papilionoideae crops provide insights into root nodulation and disease resistanc.</title>
        <authorList>
            <person name="Yuan L."/>
        </authorList>
    </citation>
    <scope>NUCLEOTIDE SEQUENCE [LARGE SCALE GENOMIC DNA]</scope>
    <source>
        <strain evidence="2">ZHUSHIDOU_FW_LH</strain>
        <tissue evidence="2">Leaf</tissue>
    </source>
</reference>
<dbReference type="Pfam" id="PF13966">
    <property type="entry name" value="zf-RVT"/>
    <property type="match status" value="1"/>
</dbReference>
<protein>
    <recommendedName>
        <fullName evidence="1">Reverse transcriptase zinc-binding domain-containing protein</fullName>
    </recommendedName>
</protein>
<gene>
    <name evidence="2" type="ORF">RIF29_15734</name>
</gene>
<sequence length="275" mass="31247">MASSLRCKLGCWPLRYLGIPVCINHRLFSISLQKDAEIANLGYWINGEWVWNHTWRRPLFDWEMVVLIELNCLLENVALKQDIADRWTWKASPDGTYSVKTVYKSIQVQQQEGDNSLLKVIWKANAPLKSKAFGWRILINKIPTKMNLIRRGIELSTDQRLCALCREQDESTNHLFFACKIAYGDSSSGGASIFGTREVDVVEMVDAILRLQGEAPQSCLLLDGGRKTNRIVAVFQDVYMRVIVGDGKGREDERDDGRCVMVTGWVEIGMMIVMG</sequence>
<comment type="caution">
    <text evidence="2">The sequence shown here is derived from an EMBL/GenBank/DDBJ whole genome shotgun (WGS) entry which is preliminary data.</text>
</comment>
<evidence type="ECO:0000313" key="3">
    <source>
        <dbReference type="Proteomes" id="UP001372338"/>
    </source>
</evidence>
<feature type="domain" description="Reverse transcriptase zinc-binding" evidence="1">
    <location>
        <begin position="97"/>
        <end position="182"/>
    </location>
</feature>
<dbReference type="PANTHER" id="PTHR36617">
    <property type="entry name" value="PROTEIN, PUTATIVE-RELATED"/>
    <property type="match status" value="1"/>
</dbReference>
<organism evidence="2 3">
    <name type="scientific">Crotalaria pallida</name>
    <name type="common">Smooth rattlebox</name>
    <name type="synonym">Crotalaria striata</name>
    <dbReference type="NCBI Taxonomy" id="3830"/>
    <lineage>
        <taxon>Eukaryota</taxon>
        <taxon>Viridiplantae</taxon>
        <taxon>Streptophyta</taxon>
        <taxon>Embryophyta</taxon>
        <taxon>Tracheophyta</taxon>
        <taxon>Spermatophyta</taxon>
        <taxon>Magnoliopsida</taxon>
        <taxon>eudicotyledons</taxon>
        <taxon>Gunneridae</taxon>
        <taxon>Pentapetalae</taxon>
        <taxon>rosids</taxon>
        <taxon>fabids</taxon>
        <taxon>Fabales</taxon>
        <taxon>Fabaceae</taxon>
        <taxon>Papilionoideae</taxon>
        <taxon>50 kb inversion clade</taxon>
        <taxon>genistoids sensu lato</taxon>
        <taxon>core genistoids</taxon>
        <taxon>Crotalarieae</taxon>
        <taxon>Crotalaria</taxon>
    </lineage>
</organism>
<name>A0AAN9FMD7_CROPI</name>
<keyword evidence="3" id="KW-1185">Reference proteome</keyword>